<protein>
    <submittedName>
        <fullName evidence="11">Lactose permease</fullName>
    </submittedName>
</protein>
<keyword evidence="6 9" id="KW-0472">Membrane</keyword>
<dbReference type="NCBIfam" id="TIGR00879">
    <property type="entry name" value="SP"/>
    <property type="match status" value="1"/>
</dbReference>
<dbReference type="Pfam" id="PF00083">
    <property type="entry name" value="Sugar_tr"/>
    <property type="match status" value="1"/>
</dbReference>
<evidence type="ECO:0000256" key="9">
    <source>
        <dbReference type="SAM" id="Phobius"/>
    </source>
</evidence>
<feature type="transmembrane region" description="Helical" evidence="9">
    <location>
        <begin position="214"/>
        <end position="237"/>
    </location>
</feature>
<feature type="transmembrane region" description="Helical" evidence="9">
    <location>
        <begin position="150"/>
        <end position="171"/>
    </location>
</feature>
<feature type="transmembrane region" description="Helical" evidence="9">
    <location>
        <begin position="472"/>
        <end position="490"/>
    </location>
</feature>
<dbReference type="GO" id="GO:0005351">
    <property type="term" value="F:carbohydrate:proton symporter activity"/>
    <property type="evidence" value="ECO:0007669"/>
    <property type="project" value="TreeGrafter"/>
</dbReference>
<comment type="subcellular location">
    <subcellularLocation>
        <location evidence="1">Membrane</location>
        <topology evidence="1">Multi-pass membrane protein</topology>
    </subcellularLocation>
</comment>
<accession>A0A8K0T8U9</accession>
<feature type="transmembrane region" description="Helical" evidence="9">
    <location>
        <begin position="378"/>
        <end position="396"/>
    </location>
</feature>
<feature type="compositionally biased region" description="Basic and acidic residues" evidence="8">
    <location>
        <begin position="1"/>
        <end position="18"/>
    </location>
</feature>
<organism evidence="11 12">
    <name type="scientific">Plectosphaerella cucumerina</name>
    <dbReference type="NCBI Taxonomy" id="40658"/>
    <lineage>
        <taxon>Eukaryota</taxon>
        <taxon>Fungi</taxon>
        <taxon>Dikarya</taxon>
        <taxon>Ascomycota</taxon>
        <taxon>Pezizomycotina</taxon>
        <taxon>Sordariomycetes</taxon>
        <taxon>Hypocreomycetidae</taxon>
        <taxon>Glomerellales</taxon>
        <taxon>Plectosphaerellaceae</taxon>
        <taxon>Plectosphaerella</taxon>
    </lineage>
</organism>
<dbReference type="PANTHER" id="PTHR48022">
    <property type="entry name" value="PLASTIDIC GLUCOSE TRANSPORTER 4"/>
    <property type="match status" value="1"/>
</dbReference>
<feature type="region of interest" description="Disordered" evidence="8">
    <location>
        <begin position="1"/>
        <end position="20"/>
    </location>
</feature>
<dbReference type="InterPro" id="IPR005829">
    <property type="entry name" value="Sugar_transporter_CS"/>
</dbReference>
<evidence type="ECO:0000256" key="6">
    <source>
        <dbReference type="ARBA" id="ARBA00023136"/>
    </source>
</evidence>
<name>A0A8K0T8U9_9PEZI</name>
<feature type="transmembrane region" description="Helical" evidence="9">
    <location>
        <begin position="345"/>
        <end position="366"/>
    </location>
</feature>
<feature type="transmembrane region" description="Helical" evidence="9">
    <location>
        <begin position="89"/>
        <end position="114"/>
    </location>
</feature>
<dbReference type="PANTHER" id="PTHR48022:SF70">
    <property type="entry name" value="MONOSACCHARIDE TRANSPORTER, PUTATIVE (AFU_ORTHOLOGUE AFUA_5G14540)-RELATED"/>
    <property type="match status" value="1"/>
</dbReference>
<dbReference type="FunFam" id="1.20.1250.20:FF:000134">
    <property type="entry name" value="MFS sugar transporter protein"/>
    <property type="match status" value="1"/>
</dbReference>
<evidence type="ECO:0000259" key="10">
    <source>
        <dbReference type="PROSITE" id="PS50850"/>
    </source>
</evidence>
<evidence type="ECO:0000256" key="8">
    <source>
        <dbReference type="SAM" id="MobiDB-lite"/>
    </source>
</evidence>
<evidence type="ECO:0000256" key="3">
    <source>
        <dbReference type="ARBA" id="ARBA00022448"/>
    </source>
</evidence>
<sequence>MAQSKDAHNDRLSADMPEKPSGMMIETSTASVALAAALADDKPGLLSRQMMRLYGIMIIGYLVSTINGFDGSLMGAINAMKPYHETFGLTGAGASTGIVFIVYNIGQIISLPISPFISDGYGRRKCIFAGCAVILAGTAIQATANTTGHFIAGRLVLGLGAAVAQATGPIYAVELAHPAHRGLLAGMYNNFWWVGNILAGWVTYGTNLHLNTSWAWRIPTVLQAAMPAIVMCGVLFLPESPRWLISKDRTEEALAVLTKYHGEGDINAPIVQLQYQEIIEDRARDDSDNRWWDFRELVRDRQSRWRTYIVVVMSFFAQWSGNNVVSYFMPAMVENAGITDSNTQLLLNAINPILSMTAAVTGAFFLDRFGRRPMMMAALGGSLFFYILLTAFSAQVGNHANLSYAVIVSIYLYGICFASGMTPCQALYPTECLENRTRAKGTSLKFLCVNIAMMVNQYGISVGIKKITWRLYLVFVVWIAIEIVVIYFTFPETAGKTLEELTSIFEAKNPRKESLRKTKVLVDEGGNVFETEQPAKV</sequence>
<dbReference type="InterPro" id="IPR050360">
    <property type="entry name" value="MFS_Sugar_Transporters"/>
</dbReference>
<dbReference type="InterPro" id="IPR036259">
    <property type="entry name" value="MFS_trans_sf"/>
</dbReference>
<feature type="transmembrane region" description="Helical" evidence="9">
    <location>
        <begin position="305"/>
        <end position="325"/>
    </location>
</feature>
<evidence type="ECO:0000256" key="2">
    <source>
        <dbReference type="ARBA" id="ARBA00010992"/>
    </source>
</evidence>
<dbReference type="PROSITE" id="PS00216">
    <property type="entry name" value="SUGAR_TRANSPORT_1"/>
    <property type="match status" value="1"/>
</dbReference>
<feature type="transmembrane region" description="Helical" evidence="9">
    <location>
        <begin position="51"/>
        <end position="69"/>
    </location>
</feature>
<feature type="transmembrane region" description="Helical" evidence="9">
    <location>
        <begin position="442"/>
        <end position="460"/>
    </location>
</feature>
<dbReference type="PROSITE" id="PS50850">
    <property type="entry name" value="MFS"/>
    <property type="match status" value="1"/>
</dbReference>
<evidence type="ECO:0000256" key="7">
    <source>
        <dbReference type="RuleBase" id="RU003346"/>
    </source>
</evidence>
<evidence type="ECO:0000256" key="5">
    <source>
        <dbReference type="ARBA" id="ARBA00022989"/>
    </source>
</evidence>
<dbReference type="Proteomes" id="UP000813385">
    <property type="component" value="Unassembled WGS sequence"/>
</dbReference>
<dbReference type="Gene3D" id="1.20.1250.20">
    <property type="entry name" value="MFS general substrate transporter like domains"/>
    <property type="match status" value="1"/>
</dbReference>
<reference evidence="11" key="1">
    <citation type="journal article" date="2021" name="Nat. Commun.">
        <title>Genetic determinants of endophytism in the Arabidopsis root mycobiome.</title>
        <authorList>
            <person name="Mesny F."/>
            <person name="Miyauchi S."/>
            <person name="Thiergart T."/>
            <person name="Pickel B."/>
            <person name="Atanasova L."/>
            <person name="Karlsson M."/>
            <person name="Huettel B."/>
            <person name="Barry K.W."/>
            <person name="Haridas S."/>
            <person name="Chen C."/>
            <person name="Bauer D."/>
            <person name="Andreopoulos W."/>
            <person name="Pangilinan J."/>
            <person name="LaButti K."/>
            <person name="Riley R."/>
            <person name="Lipzen A."/>
            <person name="Clum A."/>
            <person name="Drula E."/>
            <person name="Henrissat B."/>
            <person name="Kohler A."/>
            <person name="Grigoriev I.V."/>
            <person name="Martin F.M."/>
            <person name="Hacquard S."/>
        </authorList>
    </citation>
    <scope>NUCLEOTIDE SEQUENCE</scope>
    <source>
        <strain evidence="11">MPI-CAGE-AT-0016</strain>
    </source>
</reference>
<comment type="caution">
    <text evidence="11">The sequence shown here is derived from an EMBL/GenBank/DDBJ whole genome shotgun (WGS) entry which is preliminary data.</text>
</comment>
<evidence type="ECO:0000313" key="12">
    <source>
        <dbReference type="Proteomes" id="UP000813385"/>
    </source>
</evidence>
<gene>
    <name evidence="11" type="ORF">B0T11DRAFT_286887</name>
</gene>
<feature type="transmembrane region" description="Helical" evidence="9">
    <location>
        <begin position="126"/>
        <end position="144"/>
    </location>
</feature>
<evidence type="ECO:0000256" key="1">
    <source>
        <dbReference type="ARBA" id="ARBA00004141"/>
    </source>
</evidence>
<dbReference type="InterPro" id="IPR003663">
    <property type="entry name" value="Sugar/inositol_transpt"/>
</dbReference>
<dbReference type="OrthoDB" id="6133115at2759"/>
<feature type="transmembrane region" description="Helical" evidence="9">
    <location>
        <begin position="183"/>
        <end position="202"/>
    </location>
</feature>
<feature type="domain" description="Major facilitator superfamily (MFS) profile" evidence="10">
    <location>
        <begin position="56"/>
        <end position="494"/>
    </location>
</feature>
<dbReference type="PRINTS" id="PR00171">
    <property type="entry name" value="SUGRTRNSPORT"/>
</dbReference>
<feature type="transmembrane region" description="Helical" evidence="9">
    <location>
        <begin position="402"/>
        <end position="421"/>
    </location>
</feature>
<evidence type="ECO:0000313" key="11">
    <source>
        <dbReference type="EMBL" id="KAH7353470.1"/>
    </source>
</evidence>
<dbReference type="InterPro" id="IPR020846">
    <property type="entry name" value="MFS_dom"/>
</dbReference>
<keyword evidence="5 9" id="KW-1133">Transmembrane helix</keyword>
<keyword evidence="4 9" id="KW-0812">Transmembrane</keyword>
<keyword evidence="12" id="KW-1185">Reference proteome</keyword>
<keyword evidence="3 7" id="KW-0813">Transport</keyword>
<evidence type="ECO:0000256" key="4">
    <source>
        <dbReference type="ARBA" id="ARBA00022692"/>
    </source>
</evidence>
<comment type="similarity">
    <text evidence="2 7">Belongs to the major facilitator superfamily. Sugar transporter (TC 2.A.1.1) family.</text>
</comment>
<dbReference type="AlphaFoldDB" id="A0A8K0T8U9"/>
<dbReference type="EMBL" id="JAGPXD010000005">
    <property type="protein sequence ID" value="KAH7353470.1"/>
    <property type="molecule type" value="Genomic_DNA"/>
</dbReference>
<proteinExistence type="inferred from homology"/>
<dbReference type="GO" id="GO:0016020">
    <property type="term" value="C:membrane"/>
    <property type="evidence" value="ECO:0007669"/>
    <property type="project" value="UniProtKB-SubCell"/>
</dbReference>
<dbReference type="InterPro" id="IPR005828">
    <property type="entry name" value="MFS_sugar_transport-like"/>
</dbReference>
<dbReference type="SUPFAM" id="SSF103473">
    <property type="entry name" value="MFS general substrate transporter"/>
    <property type="match status" value="1"/>
</dbReference>